<evidence type="ECO:0000256" key="4">
    <source>
        <dbReference type="ARBA" id="ARBA00022475"/>
    </source>
</evidence>
<keyword evidence="7 9" id="KW-0472">Membrane</keyword>
<dbReference type="Pfam" id="PF01032">
    <property type="entry name" value="FecCD"/>
    <property type="match status" value="1"/>
</dbReference>
<feature type="transmembrane region" description="Helical" evidence="9">
    <location>
        <begin position="218"/>
        <end position="239"/>
    </location>
</feature>
<evidence type="ECO:0000256" key="6">
    <source>
        <dbReference type="ARBA" id="ARBA00022989"/>
    </source>
</evidence>
<evidence type="ECO:0000256" key="9">
    <source>
        <dbReference type="SAM" id="Phobius"/>
    </source>
</evidence>
<dbReference type="PANTHER" id="PTHR30472:SF25">
    <property type="entry name" value="ABC TRANSPORTER PERMEASE PROTEIN MJ0876-RELATED"/>
    <property type="match status" value="1"/>
</dbReference>
<feature type="region of interest" description="Disordered" evidence="8">
    <location>
        <begin position="1"/>
        <end position="52"/>
    </location>
</feature>
<dbReference type="GO" id="GO:0022857">
    <property type="term" value="F:transmembrane transporter activity"/>
    <property type="evidence" value="ECO:0007669"/>
    <property type="project" value="InterPro"/>
</dbReference>
<sequence length="403" mass="40847">MSDPAPTGRPTEPPPSSERAEPPAEALPAGLPSSGARPSGLASSAARPAGLPSGGRPAGLRMRWLVAGLVAVLVALVVGVSLGPVSLPPGSVAAELLNLFPGVHLDSGLTEREIAIVTELRLPRVVLGLLVGGLLALAGGCYQGVFRNPLADPYLLGVAAGAGLAVTAAIALGGAGRQGTLSGLPMTIPLAAFAGSLLAVTMTYVLGAAGGRRGSPAMLILAGVAVSAFLSAGQTYLLQRHADSIQPVYSWLLGRLATAGWHDVLLVLPYAALTTVVVLLHRRELDVLAVGDDEARSLGLHPQRTRYLLIAAASLGTAAAVSATGLIGFVGIIVPHTVRLLAGSSYRVILPMSLLFGGAFLALTDVVARTVAAPSELPIGVVTALLGGPFFVLVLRTARRVLT</sequence>
<keyword evidence="5 9" id="KW-0812">Transmembrane</keyword>
<dbReference type="SUPFAM" id="SSF81345">
    <property type="entry name" value="ABC transporter involved in vitamin B12 uptake, BtuC"/>
    <property type="match status" value="1"/>
</dbReference>
<feature type="transmembrane region" description="Helical" evidence="9">
    <location>
        <begin position="64"/>
        <end position="87"/>
    </location>
</feature>
<feature type="transmembrane region" description="Helical" evidence="9">
    <location>
        <begin position="307"/>
        <end position="334"/>
    </location>
</feature>
<dbReference type="GO" id="GO:0033214">
    <property type="term" value="P:siderophore-iron import into cell"/>
    <property type="evidence" value="ECO:0007669"/>
    <property type="project" value="TreeGrafter"/>
</dbReference>
<feature type="transmembrane region" description="Helical" evidence="9">
    <location>
        <begin position="346"/>
        <end position="367"/>
    </location>
</feature>
<protein>
    <submittedName>
        <fullName evidence="10">Vitamin B12 import system permease protein BtuC</fullName>
    </submittedName>
</protein>
<keyword evidence="4" id="KW-1003">Cell membrane</keyword>
<dbReference type="Gene3D" id="1.10.3470.10">
    <property type="entry name" value="ABC transporter involved in vitamin B12 uptake, BtuC"/>
    <property type="match status" value="1"/>
</dbReference>
<evidence type="ECO:0000256" key="7">
    <source>
        <dbReference type="ARBA" id="ARBA00023136"/>
    </source>
</evidence>
<comment type="caution">
    <text evidence="10">The sequence shown here is derived from an EMBL/GenBank/DDBJ whole genome shotgun (WGS) entry which is preliminary data.</text>
</comment>
<evidence type="ECO:0000256" key="5">
    <source>
        <dbReference type="ARBA" id="ARBA00022692"/>
    </source>
</evidence>
<dbReference type="GO" id="GO:0005886">
    <property type="term" value="C:plasma membrane"/>
    <property type="evidence" value="ECO:0007669"/>
    <property type="project" value="UniProtKB-SubCell"/>
</dbReference>
<dbReference type="PANTHER" id="PTHR30472">
    <property type="entry name" value="FERRIC ENTEROBACTIN TRANSPORT SYSTEM PERMEASE PROTEIN"/>
    <property type="match status" value="1"/>
</dbReference>
<name>A0A328NHV0_9ACTN</name>
<comment type="similarity">
    <text evidence="2">Belongs to the binding-protein-dependent transport system permease family. FecCD subfamily.</text>
</comment>
<organism evidence="10 11">
    <name type="scientific">Micromonospora saelicesensis</name>
    <dbReference type="NCBI Taxonomy" id="285676"/>
    <lineage>
        <taxon>Bacteria</taxon>
        <taxon>Bacillati</taxon>
        <taxon>Actinomycetota</taxon>
        <taxon>Actinomycetes</taxon>
        <taxon>Micromonosporales</taxon>
        <taxon>Micromonosporaceae</taxon>
        <taxon>Micromonospora</taxon>
    </lineage>
</organism>
<evidence type="ECO:0000313" key="11">
    <source>
        <dbReference type="Proteomes" id="UP000249419"/>
    </source>
</evidence>
<comment type="subcellular location">
    <subcellularLocation>
        <location evidence="1">Cell membrane</location>
        <topology evidence="1">Multi-pass membrane protein</topology>
    </subcellularLocation>
</comment>
<evidence type="ECO:0000256" key="1">
    <source>
        <dbReference type="ARBA" id="ARBA00004651"/>
    </source>
</evidence>
<feature type="transmembrane region" description="Helical" evidence="9">
    <location>
        <begin position="379"/>
        <end position="398"/>
    </location>
</feature>
<dbReference type="InterPro" id="IPR037294">
    <property type="entry name" value="ABC_BtuC-like"/>
</dbReference>
<feature type="transmembrane region" description="Helical" evidence="9">
    <location>
        <begin position="125"/>
        <end position="142"/>
    </location>
</feature>
<dbReference type="Proteomes" id="UP000249419">
    <property type="component" value="Unassembled WGS sequence"/>
</dbReference>
<evidence type="ECO:0000256" key="8">
    <source>
        <dbReference type="SAM" id="MobiDB-lite"/>
    </source>
</evidence>
<dbReference type="CDD" id="cd06550">
    <property type="entry name" value="TM_ABC_iron-siderophores_like"/>
    <property type="match status" value="1"/>
</dbReference>
<gene>
    <name evidence="10" type="ORF">PSN13_04829</name>
</gene>
<keyword evidence="6 9" id="KW-1133">Transmembrane helix</keyword>
<keyword evidence="3" id="KW-0813">Transport</keyword>
<feature type="transmembrane region" description="Helical" evidence="9">
    <location>
        <begin position="154"/>
        <end position="175"/>
    </location>
</feature>
<feature type="transmembrane region" description="Helical" evidence="9">
    <location>
        <begin position="259"/>
        <end position="280"/>
    </location>
</feature>
<evidence type="ECO:0000313" key="10">
    <source>
        <dbReference type="EMBL" id="RAO29631.1"/>
    </source>
</evidence>
<evidence type="ECO:0000256" key="2">
    <source>
        <dbReference type="ARBA" id="ARBA00007935"/>
    </source>
</evidence>
<dbReference type="EMBL" id="PYAG01000033">
    <property type="protein sequence ID" value="RAO29631.1"/>
    <property type="molecule type" value="Genomic_DNA"/>
</dbReference>
<proteinExistence type="inferred from homology"/>
<feature type="compositionally biased region" description="Low complexity" evidence="8">
    <location>
        <begin position="1"/>
        <end position="10"/>
    </location>
</feature>
<evidence type="ECO:0000256" key="3">
    <source>
        <dbReference type="ARBA" id="ARBA00022448"/>
    </source>
</evidence>
<dbReference type="InterPro" id="IPR000522">
    <property type="entry name" value="ABC_transptr_permease_BtuC"/>
</dbReference>
<accession>A0A328NHV0</accession>
<feature type="transmembrane region" description="Helical" evidence="9">
    <location>
        <begin position="187"/>
        <end position="206"/>
    </location>
</feature>
<feature type="compositionally biased region" description="Low complexity" evidence="8">
    <location>
        <begin position="23"/>
        <end position="34"/>
    </location>
</feature>
<dbReference type="AlphaFoldDB" id="A0A328NHV0"/>
<dbReference type="FunFam" id="1.10.3470.10:FF:000001">
    <property type="entry name" value="Vitamin B12 ABC transporter permease BtuC"/>
    <property type="match status" value="1"/>
</dbReference>
<reference evidence="10 11" key="1">
    <citation type="submission" date="2018-03" db="EMBL/GenBank/DDBJ databases">
        <title>Defining the species Micromonospora saelicesensis and Micromonospora noduli under the framework of genomics.</title>
        <authorList>
            <person name="Riesco R."/>
            <person name="Trujillo M.E."/>
        </authorList>
    </citation>
    <scope>NUCLEOTIDE SEQUENCE [LARGE SCALE GENOMIC DNA]</scope>
    <source>
        <strain evidence="10 11">PSN13</strain>
    </source>
</reference>